<evidence type="ECO:0000313" key="2">
    <source>
        <dbReference type="EMBL" id="EXZ30875.1"/>
    </source>
</evidence>
<sequence>MLLSFTGIISTGDYYFAINIATIKFISIYTFPCINKFIYLIKQPYTIIAYLYL</sequence>
<dbReference type="AlphaFoldDB" id="A0A015X9V2"/>
<evidence type="ECO:0000313" key="3">
    <source>
        <dbReference type="Proteomes" id="UP000022082"/>
    </source>
</evidence>
<evidence type="ECO:0000256" key="1">
    <source>
        <dbReference type="SAM" id="Phobius"/>
    </source>
</evidence>
<accession>A0A015X9V2</accession>
<protein>
    <submittedName>
        <fullName evidence="2">Putative membrane protein</fullName>
    </submittedName>
</protein>
<dbReference type="EMBL" id="JGDJ01000115">
    <property type="protein sequence ID" value="EXZ30875.1"/>
    <property type="molecule type" value="Genomic_DNA"/>
</dbReference>
<gene>
    <name evidence="2" type="ORF">M136_5339</name>
</gene>
<dbReference type="Proteomes" id="UP000022082">
    <property type="component" value="Unassembled WGS sequence"/>
</dbReference>
<name>A0A015X9V2_BACFG</name>
<organism evidence="2 3">
    <name type="scientific">Bacteroides fragilis str. S36L11</name>
    <dbReference type="NCBI Taxonomy" id="1339327"/>
    <lineage>
        <taxon>Bacteria</taxon>
        <taxon>Pseudomonadati</taxon>
        <taxon>Bacteroidota</taxon>
        <taxon>Bacteroidia</taxon>
        <taxon>Bacteroidales</taxon>
        <taxon>Bacteroidaceae</taxon>
        <taxon>Bacteroides</taxon>
    </lineage>
</organism>
<keyword evidence="1" id="KW-0812">Transmembrane</keyword>
<keyword evidence="1" id="KW-0472">Membrane</keyword>
<proteinExistence type="predicted"/>
<feature type="transmembrane region" description="Helical" evidence="1">
    <location>
        <begin position="14"/>
        <end position="34"/>
    </location>
</feature>
<feature type="non-terminal residue" evidence="2">
    <location>
        <position position="53"/>
    </location>
</feature>
<reference evidence="2 3" key="1">
    <citation type="submission" date="2014-02" db="EMBL/GenBank/DDBJ databases">
        <authorList>
            <person name="Sears C."/>
            <person name="Carroll K."/>
            <person name="Sack B.R."/>
            <person name="Qadri F."/>
            <person name="Myers L.L."/>
            <person name="Chung G.-T."/>
            <person name="Escheverria P."/>
            <person name="Fraser C.M."/>
            <person name="Sadzewicz L."/>
            <person name="Shefchek K.A."/>
            <person name="Tallon L."/>
            <person name="Das S.P."/>
            <person name="Daugherty S."/>
            <person name="Mongodin E.F."/>
        </authorList>
    </citation>
    <scope>NUCLEOTIDE SEQUENCE [LARGE SCALE GENOMIC DNA]</scope>
    <source>
        <strain evidence="2 3">S36L11</strain>
    </source>
</reference>
<keyword evidence="1" id="KW-1133">Transmembrane helix</keyword>
<comment type="caution">
    <text evidence="2">The sequence shown here is derived from an EMBL/GenBank/DDBJ whole genome shotgun (WGS) entry which is preliminary data.</text>
</comment>